<sequence>MDHSAGQQDLTECSRDDFRMAMRKLIGGVALICTNSGNRPYGMTATAVCSVSADPPTLLVCLNRKGSTCSAVSESGAFSVNLLGPENVELASTFASAPADLQDRFSVGEWTMLKTGAPILQNSSASFDCEVVEELDSGSHRIFIGQVRAVSRSQDDKALGYFAGGFVIPAQLLQAPA</sequence>
<protein>
    <submittedName>
        <fullName evidence="4">Flavin reductase (NADH)/flavin reductase</fullName>
    </submittedName>
</protein>
<proteinExistence type="inferred from homology"/>
<dbReference type="PANTHER" id="PTHR30466:SF11">
    <property type="entry name" value="FLAVIN-DEPENDENT MONOOXYGENASE, REDUCTASE SUBUNIT HSAB"/>
    <property type="match status" value="1"/>
</dbReference>
<organism evidence="4 5">
    <name type="scientific">Rhizobium sullae</name>
    <name type="common">Rhizobium hedysari</name>
    <dbReference type="NCBI Taxonomy" id="50338"/>
    <lineage>
        <taxon>Bacteria</taxon>
        <taxon>Pseudomonadati</taxon>
        <taxon>Pseudomonadota</taxon>
        <taxon>Alphaproteobacteria</taxon>
        <taxon>Hyphomicrobiales</taxon>
        <taxon>Rhizobiaceae</taxon>
        <taxon>Rhizobium/Agrobacterium group</taxon>
        <taxon>Rhizobium</taxon>
    </lineage>
</organism>
<comment type="similarity">
    <text evidence="1">Belongs to the non-flavoprotein flavin reductase family.</text>
</comment>
<dbReference type="GO" id="GO:0010181">
    <property type="term" value="F:FMN binding"/>
    <property type="evidence" value="ECO:0007669"/>
    <property type="project" value="InterPro"/>
</dbReference>
<reference evidence="4 5" key="1">
    <citation type="submission" date="2019-03" db="EMBL/GenBank/DDBJ databases">
        <title>Genomic Encyclopedia of Type Strains, Phase IV (KMG-V): Genome sequencing to study the core and pangenomes of soil and plant-associated prokaryotes.</title>
        <authorList>
            <person name="Whitman W."/>
        </authorList>
    </citation>
    <scope>NUCLEOTIDE SEQUENCE [LARGE SCALE GENOMIC DNA]</scope>
    <source>
        <strain evidence="4 5">Hc14</strain>
    </source>
</reference>
<dbReference type="InterPro" id="IPR012349">
    <property type="entry name" value="Split_barrel_FMN-bd"/>
</dbReference>
<evidence type="ECO:0000313" key="5">
    <source>
        <dbReference type="Proteomes" id="UP000294576"/>
    </source>
</evidence>
<name>A0A4R3PRB1_RHISU</name>
<dbReference type="SUPFAM" id="SSF50475">
    <property type="entry name" value="FMN-binding split barrel"/>
    <property type="match status" value="1"/>
</dbReference>
<dbReference type="InterPro" id="IPR050268">
    <property type="entry name" value="NADH-dep_flavin_reductase"/>
</dbReference>
<dbReference type="OrthoDB" id="9792858at2"/>
<dbReference type="RefSeq" id="WP_087001733.1">
    <property type="nucleotide sequence ID" value="NZ_FWER01000035.1"/>
</dbReference>
<dbReference type="Pfam" id="PF01613">
    <property type="entry name" value="Flavin_Reduct"/>
    <property type="match status" value="1"/>
</dbReference>
<dbReference type="Proteomes" id="UP000294576">
    <property type="component" value="Unassembled WGS sequence"/>
</dbReference>
<evidence type="ECO:0000256" key="1">
    <source>
        <dbReference type="ARBA" id="ARBA00008898"/>
    </source>
</evidence>
<dbReference type="PANTHER" id="PTHR30466">
    <property type="entry name" value="FLAVIN REDUCTASE"/>
    <property type="match status" value="1"/>
</dbReference>
<dbReference type="SMART" id="SM00903">
    <property type="entry name" value="Flavin_Reduct"/>
    <property type="match status" value="1"/>
</dbReference>
<feature type="domain" description="Flavin reductase like" evidence="3">
    <location>
        <begin position="22"/>
        <end position="168"/>
    </location>
</feature>
<dbReference type="AlphaFoldDB" id="A0A4R3PRB1"/>
<evidence type="ECO:0000256" key="2">
    <source>
        <dbReference type="ARBA" id="ARBA00023002"/>
    </source>
</evidence>
<evidence type="ECO:0000259" key="3">
    <source>
        <dbReference type="SMART" id="SM00903"/>
    </source>
</evidence>
<dbReference type="InterPro" id="IPR002563">
    <property type="entry name" value="Flavin_Rdtase-like_dom"/>
</dbReference>
<gene>
    <name evidence="4" type="ORF">EV132_13337</name>
</gene>
<accession>A0A4R3PRB1</accession>
<dbReference type="GO" id="GO:0042602">
    <property type="term" value="F:riboflavin reductase (NADPH) activity"/>
    <property type="evidence" value="ECO:0007669"/>
    <property type="project" value="TreeGrafter"/>
</dbReference>
<comment type="caution">
    <text evidence="4">The sequence shown here is derived from an EMBL/GenBank/DDBJ whole genome shotgun (WGS) entry which is preliminary data.</text>
</comment>
<dbReference type="Gene3D" id="2.30.110.10">
    <property type="entry name" value="Electron Transport, Fmn-binding Protein, Chain A"/>
    <property type="match status" value="1"/>
</dbReference>
<keyword evidence="2" id="KW-0560">Oxidoreductase</keyword>
<evidence type="ECO:0000313" key="4">
    <source>
        <dbReference type="EMBL" id="TCU06094.1"/>
    </source>
</evidence>
<dbReference type="EMBL" id="SMBH01000033">
    <property type="protein sequence ID" value="TCU06094.1"/>
    <property type="molecule type" value="Genomic_DNA"/>
</dbReference>